<dbReference type="PANTHER" id="PTHR43434:SF1">
    <property type="entry name" value="PHOSPHOGLYCOLATE PHOSPHATASE"/>
    <property type="match status" value="1"/>
</dbReference>
<dbReference type="SUPFAM" id="SSF56784">
    <property type="entry name" value="HAD-like"/>
    <property type="match status" value="1"/>
</dbReference>
<proteinExistence type="predicted"/>
<dbReference type="NCBIfam" id="TIGR01549">
    <property type="entry name" value="HAD-SF-IA-v1"/>
    <property type="match status" value="1"/>
</dbReference>
<dbReference type="Pfam" id="PF13419">
    <property type="entry name" value="HAD_2"/>
    <property type="match status" value="1"/>
</dbReference>
<dbReference type="Gene3D" id="3.40.50.1000">
    <property type="entry name" value="HAD superfamily/HAD-like"/>
    <property type="match status" value="1"/>
</dbReference>
<protein>
    <submittedName>
        <fullName evidence="1">HAD family hydrolase</fullName>
    </submittedName>
</protein>
<dbReference type="GO" id="GO:0016787">
    <property type="term" value="F:hydrolase activity"/>
    <property type="evidence" value="ECO:0007669"/>
    <property type="project" value="UniProtKB-KW"/>
</dbReference>
<accession>A0ABR7SQ35</accession>
<gene>
    <name evidence="1" type="ORF">H9Y04_29300</name>
</gene>
<sequence>MVRRTLEHDRGGPDTLLVTSDTTQTTQAAQVIERVGDLITGKQAVLFDFDGPICRLFYGHPARDIAARLIERIESGEGPAPSRHGWDAADPHSILRAVHDEQPGGDLIAMLEAQVTEEELKATESAYPTPYADRLIQTWNATGVRLAVTTNNSPQAVEKYLAHRRLTYCFRAIHGRTARADHLKPDPECLHRALDSLDTDPSSALMIGDTPADLLAARAAGVDFLGYGRDAHRQERLHAAGADLVVDSLGPVLDLVWQAAQA</sequence>
<organism evidence="1 2">
    <name type="scientific">Streptomyces polyasparticus</name>
    <dbReference type="NCBI Taxonomy" id="2767826"/>
    <lineage>
        <taxon>Bacteria</taxon>
        <taxon>Bacillati</taxon>
        <taxon>Actinomycetota</taxon>
        <taxon>Actinomycetes</taxon>
        <taxon>Kitasatosporales</taxon>
        <taxon>Streptomycetaceae</taxon>
        <taxon>Streptomyces</taxon>
    </lineage>
</organism>
<evidence type="ECO:0000313" key="2">
    <source>
        <dbReference type="Proteomes" id="UP000642284"/>
    </source>
</evidence>
<dbReference type="InterPro" id="IPR050155">
    <property type="entry name" value="HAD-like_hydrolase_sf"/>
</dbReference>
<dbReference type="InterPro" id="IPR041492">
    <property type="entry name" value="HAD_2"/>
</dbReference>
<comment type="caution">
    <text evidence="1">The sequence shown here is derived from an EMBL/GenBank/DDBJ whole genome shotgun (WGS) entry which is preliminary data.</text>
</comment>
<dbReference type="InterPro" id="IPR006439">
    <property type="entry name" value="HAD-SF_hydro_IA"/>
</dbReference>
<keyword evidence="2" id="KW-1185">Reference proteome</keyword>
<reference evidence="1 2" key="1">
    <citation type="submission" date="2020-08" db="EMBL/GenBank/DDBJ databases">
        <title>Genemic of Streptomyces polyaspartic.</title>
        <authorList>
            <person name="Liu W."/>
        </authorList>
    </citation>
    <scope>NUCLEOTIDE SEQUENCE [LARGE SCALE GENOMIC DNA]</scope>
    <source>
        <strain evidence="1 2">TRM66268-LWL</strain>
    </source>
</reference>
<keyword evidence="1" id="KW-0378">Hydrolase</keyword>
<name>A0ABR7SQ35_9ACTN</name>
<dbReference type="InterPro" id="IPR036412">
    <property type="entry name" value="HAD-like_sf"/>
</dbReference>
<dbReference type="PANTHER" id="PTHR43434">
    <property type="entry name" value="PHOSPHOGLYCOLATE PHOSPHATASE"/>
    <property type="match status" value="1"/>
</dbReference>
<evidence type="ECO:0000313" key="1">
    <source>
        <dbReference type="EMBL" id="MBC9716636.1"/>
    </source>
</evidence>
<dbReference type="EMBL" id="JACTVJ010000014">
    <property type="protein sequence ID" value="MBC9716636.1"/>
    <property type="molecule type" value="Genomic_DNA"/>
</dbReference>
<dbReference type="Proteomes" id="UP000642284">
    <property type="component" value="Unassembled WGS sequence"/>
</dbReference>
<dbReference type="InterPro" id="IPR023214">
    <property type="entry name" value="HAD_sf"/>
</dbReference>